<proteinExistence type="predicted"/>
<dbReference type="AlphaFoldDB" id="A0A1X6P1C5"/>
<accession>A0A1X6P1C5</accession>
<evidence type="ECO:0000313" key="2">
    <source>
        <dbReference type="EMBL" id="OSX74669.1"/>
    </source>
</evidence>
<evidence type="ECO:0000313" key="3">
    <source>
        <dbReference type="Proteomes" id="UP000218209"/>
    </source>
</evidence>
<keyword evidence="3" id="KW-1185">Reference proteome</keyword>
<name>A0A1X6P1C5_PORUM</name>
<feature type="region of interest" description="Disordered" evidence="1">
    <location>
        <begin position="146"/>
        <end position="178"/>
    </location>
</feature>
<dbReference type="Proteomes" id="UP000218209">
    <property type="component" value="Unassembled WGS sequence"/>
</dbReference>
<organism evidence="2 3">
    <name type="scientific">Porphyra umbilicalis</name>
    <name type="common">Purple laver</name>
    <name type="synonym">Red alga</name>
    <dbReference type="NCBI Taxonomy" id="2786"/>
    <lineage>
        <taxon>Eukaryota</taxon>
        <taxon>Rhodophyta</taxon>
        <taxon>Bangiophyceae</taxon>
        <taxon>Bangiales</taxon>
        <taxon>Bangiaceae</taxon>
        <taxon>Porphyra</taxon>
    </lineage>
</organism>
<protein>
    <submittedName>
        <fullName evidence="2">Uncharacterized protein</fullName>
    </submittedName>
</protein>
<sequence length="178" mass="19145">MIWEPAGALRCGLPWTRDRGWGATDGAPSLTVPHGDALLPFGHALLTTVAPRRFPEKVSVLCACAFCCQSATTCPGRALLVLGRSFRPRRGGGGVSRWTRLAGHGALWDAAIRARSRPRGRCPLHRHDRVHKMVLRWAAMAARANEQAADVDTSPTDARATAREAAQTLVSMGGDSDE</sequence>
<reference evidence="2 3" key="1">
    <citation type="submission" date="2017-03" db="EMBL/GenBank/DDBJ databases">
        <title>WGS assembly of Porphyra umbilicalis.</title>
        <authorList>
            <person name="Brawley S.H."/>
            <person name="Blouin N.A."/>
            <person name="Ficko-Blean E."/>
            <person name="Wheeler G.L."/>
            <person name="Lohr M."/>
            <person name="Goodson H.V."/>
            <person name="Jenkins J.W."/>
            <person name="Blaby-Haas C.E."/>
            <person name="Helliwell K.E."/>
            <person name="Chan C."/>
            <person name="Marriage T."/>
            <person name="Bhattacharya D."/>
            <person name="Klein A.S."/>
            <person name="Badis Y."/>
            <person name="Brodie J."/>
            <person name="Cao Y."/>
            <person name="Collen J."/>
            <person name="Dittami S.M."/>
            <person name="Gachon C.M."/>
            <person name="Green B.R."/>
            <person name="Karpowicz S."/>
            <person name="Kim J.W."/>
            <person name="Kudahl U."/>
            <person name="Lin S."/>
            <person name="Michel G."/>
            <person name="Mittag M."/>
            <person name="Olson B.J."/>
            <person name="Pangilinan J."/>
            <person name="Peng Y."/>
            <person name="Qiu H."/>
            <person name="Shu S."/>
            <person name="Singer J.T."/>
            <person name="Smith A.G."/>
            <person name="Sprecher B.N."/>
            <person name="Wagner V."/>
            <person name="Wang W."/>
            <person name="Wang Z.-Y."/>
            <person name="Yan J."/>
            <person name="Yarish C."/>
            <person name="Zoeuner-Riek S."/>
            <person name="Zhuang Y."/>
            <person name="Zou Y."/>
            <person name="Lindquist E.A."/>
            <person name="Grimwood J."/>
            <person name="Barry K."/>
            <person name="Rokhsar D.S."/>
            <person name="Schmutz J."/>
            <person name="Stiller J.W."/>
            <person name="Grossman A.R."/>
            <person name="Prochnik S.E."/>
        </authorList>
    </citation>
    <scope>NUCLEOTIDE SEQUENCE [LARGE SCALE GENOMIC DNA]</scope>
    <source>
        <strain evidence="2">4086291</strain>
    </source>
</reference>
<gene>
    <name evidence="2" type="ORF">BU14_0274s0001</name>
</gene>
<dbReference type="EMBL" id="KV918936">
    <property type="protein sequence ID" value="OSX74669.1"/>
    <property type="molecule type" value="Genomic_DNA"/>
</dbReference>
<evidence type="ECO:0000256" key="1">
    <source>
        <dbReference type="SAM" id="MobiDB-lite"/>
    </source>
</evidence>